<dbReference type="Proteomes" id="UP001336314">
    <property type="component" value="Unassembled WGS sequence"/>
</dbReference>
<sequence>MDHLLYGLSHLQAEKLELGLVSTVAAALCPAHCGYQEYRYLMQHPEVHKIAARIEEQLSKLVAQDRSAILDRNKLSTLDWSAMQQRGIHQQALPEPLPAYQNDTLTEYHYFSGRSDRYLSPLLDRNVSPTAQRMIQENMGDIFNNNPELSELFSQQRDAFMAQFRARLPWPEYRQQLVAYIKSQREVEPRLAPVWNKIDEGIALVDSYHQSFRQNQRQPFAALTNRDLTGDMVISHWIRYAHQHAPQFEDYNQLFSTNLKSKIAEQPEANASTLYNINTLIAVYPRLRGSDGTGTARLRFEYMDAFSRVGDQLWLSNGIDHIVFLYENGAWRLDQICRIAADSYQLCPIIPAETISST</sequence>
<keyword evidence="2" id="KW-1185">Reference proteome</keyword>
<gene>
    <name evidence="1" type="ORF">QWY20_12420</name>
</gene>
<evidence type="ECO:0000313" key="1">
    <source>
        <dbReference type="EMBL" id="MEE2002260.1"/>
    </source>
</evidence>
<dbReference type="RefSeq" id="WP_330129328.1">
    <property type="nucleotide sequence ID" value="NZ_JAUHLI010000011.1"/>
</dbReference>
<proteinExistence type="predicted"/>
<evidence type="ECO:0000313" key="2">
    <source>
        <dbReference type="Proteomes" id="UP001336314"/>
    </source>
</evidence>
<organism evidence="1 2">
    <name type="scientific">Alkalimonas cellulosilytica</name>
    <dbReference type="NCBI Taxonomy" id="3058395"/>
    <lineage>
        <taxon>Bacteria</taxon>
        <taxon>Pseudomonadati</taxon>
        <taxon>Pseudomonadota</taxon>
        <taxon>Gammaproteobacteria</taxon>
        <taxon>Alkalimonas</taxon>
    </lineage>
</organism>
<dbReference type="EMBL" id="JAUHLI010000011">
    <property type="protein sequence ID" value="MEE2002260.1"/>
    <property type="molecule type" value="Genomic_DNA"/>
</dbReference>
<accession>A0ABU7J6W3</accession>
<name>A0ABU7J6W3_9GAMM</name>
<reference evidence="1 2" key="1">
    <citation type="submission" date="2023-07" db="EMBL/GenBank/DDBJ databases">
        <title>Alkalimonas sp., MEB108 novel, alkaliphilic bacterium isolated from Lonar Lake, India.</title>
        <authorList>
            <person name="Joshi A."/>
            <person name="Thite S."/>
        </authorList>
    </citation>
    <scope>NUCLEOTIDE SEQUENCE [LARGE SCALE GENOMIC DNA]</scope>
    <source>
        <strain evidence="1 2">MEB108</strain>
    </source>
</reference>
<comment type="caution">
    <text evidence="1">The sequence shown here is derived from an EMBL/GenBank/DDBJ whole genome shotgun (WGS) entry which is preliminary data.</text>
</comment>
<protein>
    <submittedName>
        <fullName evidence="1">Uncharacterized protein</fullName>
    </submittedName>
</protein>